<dbReference type="EMBL" id="KN293998">
    <property type="protein sequence ID" value="KGQ01607.1"/>
    <property type="molecule type" value="Genomic_DNA"/>
</dbReference>
<feature type="region of interest" description="Disordered" evidence="1">
    <location>
        <begin position="1"/>
        <end position="97"/>
    </location>
</feature>
<evidence type="ECO:0000313" key="2">
    <source>
        <dbReference type="EMBL" id="KGQ01607.1"/>
    </source>
</evidence>
<feature type="compositionally biased region" description="Basic and acidic residues" evidence="1">
    <location>
        <begin position="26"/>
        <end position="38"/>
    </location>
</feature>
<keyword evidence="3" id="KW-1185">Reference proteome</keyword>
<accession>A0A0A2V5J7</accession>
<dbReference type="Proteomes" id="UP000002059">
    <property type="component" value="Partially assembled WGS sequence"/>
</dbReference>
<dbReference type="HOGENOM" id="CLU_1283618_0_0_1"/>
<dbReference type="KEGG" id="pbl:PAAG_11588"/>
<evidence type="ECO:0000313" key="3">
    <source>
        <dbReference type="Proteomes" id="UP000002059"/>
    </source>
</evidence>
<evidence type="ECO:0000256" key="1">
    <source>
        <dbReference type="SAM" id="MobiDB-lite"/>
    </source>
</evidence>
<feature type="region of interest" description="Disordered" evidence="1">
    <location>
        <begin position="113"/>
        <end position="166"/>
    </location>
</feature>
<protein>
    <submittedName>
        <fullName evidence="2">Uncharacterized protein</fullName>
    </submittedName>
</protein>
<dbReference type="GeneID" id="26970532"/>
<reference evidence="2 3" key="1">
    <citation type="journal article" date="2011" name="PLoS Genet.">
        <title>Comparative genomic analysis of human fungal pathogens causing paracoccidioidomycosis.</title>
        <authorList>
            <person name="Desjardins C.A."/>
            <person name="Champion M.D."/>
            <person name="Holder J.W."/>
            <person name="Muszewska A."/>
            <person name="Goldberg J."/>
            <person name="Bailao A.M."/>
            <person name="Brigido M.M."/>
            <person name="Ferreira M.E."/>
            <person name="Garcia A.M."/>
            <person name="Grynberg M."/>
            <person name="Gujja S."/>
            <person name="Heiman D.I."/>
            <person name="Henn M.R."/>
            <person name="Kodira C.D."/>
            <person name="Leon-Narvaez H."/>
            <person name="Longo L.V."/>
            <person name="Ma L.J."/>
            <person name="Malavazi I."/>
            <person name="Matsuo A.L."/>
            <person name="Morais F.V."/>
            <person name="Pereira M."/>
            <person name="Rodriguez-Brito S."/>
            <person name="Sakthikumar S."/>
            <person name="Salem-Izacc S.M."/>
            <person name="Sykes S.M."/>
            <person name="Teixeira M.M."/>
            <person name="Vallejo M.C."/>
            <person name="Walter M.E."/>
            <person name="Yandava C."/>
            <person name="Young S."/>
            <person name="Zeng Q."/>
            <person name="Zucker J."/>
            <person name="Felipe M.S."/>
            <person name="Goldman G.H."/>
            <person name="Haas B.J."/>
            <person name="McEwen J.G."/>
            <person name="Nino-Vega G."/>
            <person name="Puccia R."/>
            <person name="San-Blas G."/>
            <person name="Soares C.M."/>
            <person name="Birren B.W."/>
            <person name="Cuomo C.A."/>
        </authorList>
    </citation>
    <scope>NUCLEOTIDE SEQUENCE [LARGE SCALE GENOMIC DNA]</scope>
    <source>
        <strain evidence="3">ATCC MYA-826 / Pb01</strain>
    </source>
</reference>
<dbReference type="RefSeq" id="XP_015703118.1">
    <property type="nucleotide sequence ID" value="XM_015847209.1"/>
</dbReference>
<dbReference type="VEuPathDB" id="FungiDB:PAAG_11588"/>
<dbReference type="STRING" id="502779.A0A0A2V5J7"/>
<sequence>MPRPLYNTTQLPKQLRDELGLSDLADLPKGKGTGDRRRNGYVSRKERRKAERVNGKRAQRGKGRRGGVVDGGGVRNIVSAGEQKQKPTAKLKVGSASKSKLILKNREQIVKAFEKGESEEESEGRFTDLLNEEEEDGDDPDEEEEISSGDEQYTSQPKLSQAVKDRLAEDDAEISALEEKLGIKGKKGKLPQSFYDEGLADILGDLAGGGIGWGG</sequence>
<feature type="compositionally biased region" description="Basic residues" evidence="1">
    <location>
        <begin position="55"/>
        <end position="65"/>
    </location>
</feature>
<feature type="compositionally biased region" description="Acidic residues" evidence="1">
    <location>
        <begin position="130"/>
        <end position="148"/>
    </location>
</feature>
<dbReference type="AlphaFoldDB" id="A0A0A2V5J7"/>
<name>A0A0A2V5J7_PARBA</name>
<feature type="compositionally biased region" description="Polar residues" evidence="1">
    <location>
        <begin position="1"/>
        <end position="12"/>
    </location>
</feature>
<gene>
    <name evidence="2" type="ORF">PAAG_11588</name>
</gene>
<proteinExistence type="predicted"/>
<organism evidence="2 3">
    <name type="scientific">Paracoccidioides lutzii (strain ATCC MYA-826 / Pb01)</name>
    <name type="common">Paracoccidioides brasiliensis</name>
    <dbReference type="NCBI Taxonomy" id="502779"/>
    <lineage>
        <taxon>Eukaryota</taxon>
        <taxon>Fungi</taxon>
        <taxon>Dikarya</taxon>
        <taxon>Ascomycota</taxon>
        <taxon>Pezizomycotina</taxon>
        <taxon>Eurotiomycetes</taxon>
        <taxon>Eurotiomycetidae</taxon>
        <taxon>Onygenales</taxon>
        <taxon>Ajellomycetaceae</taxon>
        <taxon>Paracoccidioides</taxon>
    </lineage>
</organism>